<dbReference type="EMBL" id="MU826369">
    <property type="protein sequence ID" value="KAJ7378106.1"/>
    <property type="molecule type" value="Genomic_DNA"/>
</dbReference>
<dbReference type="GO" id="GO:0005634">
    <property type="term" value="C:nucleus"/>
    <property type="evidence" value="ECO:0007669"/>
    <property type="project" value="UniProtKB-SubCell"/>
</dbReference>
<dbReference type="InterPro" id="IPR020479">
    <property type="entry name" value="HD_metazoa"/>
</dbReference>
<sequence>MASFTINAILGNSPLKQDKTTHSQEDDRSDESKTDAFETDVERVEFVDGDGKEDKSDRSTSRDDLHYNKTRRRRTAFTSSQLQSLEETFHGKKYLTITERNNLAKSLRLSDTQIKTWFQNRRTKWKKQMSPDFEASLRLEEMNSVFSHIQTGFPCCGRELPTPLRPALQLQNYNMIRSFYPSSNLQVVYGNMSLHPFSATCGFNG</sequence>
<dbReference type="AlphaFoldDB" id="A0A9W9ZAE5"/>
<evidence type="ECO:0000256" key="5">
    <source>
        <dbReference type="PROSITE-ProRule" id="PRU00108"/>
    </source>
</evidence>
<dbReference type="GO" id="GO:0000978">
    <property type="term" value="F:RNA polymerase II cis-regulatory region sequence-specific DNA binding"/>
    <property type="evidence" value="ECO:0007669"/>
    <property type="project" value="TreeGrafter"/>
</dbReference>
<dbReference type="Proteomes" id="UP001163046">
    <property type="component" value="Unassembled WGS sequence"/>
</dbReference>
<gene>
    <name evidence="9" type="ORF">OS493_024771</name>
</gene>
<feature type="region of interest" description="Disordered" evidence="7">
    <location>
        <begin position="1"/>
        <end position="73"/>
    </location>
</feature>
<keyword evidence="2 5" id="KW-0238">DNA-binding</keyword>
<evidence type="ECO:0000313" key="9">
    <source>
        <dbReference type="EMBL" id="KAJ7378106.1"/>
    </source>
</evidence>
<evidence type="ECO:0000259" key="8">
    <source>
        <dbReference type="PROSITE" id="PS50071"/>
    </source>
</evidence>
<dbReference type="PANTHER" id="PTHR24340:SF37">
    <property type="entry name" value="HOMEOBOX PROTEIN SLOU"/>
    <property type="match status" value="1"/>
</dbReference>
<dbReference type="PROSITE" id="PS00027">
    <property type="entry name" value="HOMEOBOX_1"/>
    <property type="match status" value="1"/>
</dbReference>
<evidence type="ECO:0000256" key="6">
    <source>
        <dbReference type="RuleBase" id="RU000682"/>
    </source>
</evidence>
<evidence type="ECO:0000256" key="7">
    <source>
        <dbReference type="SAM" id="MobiDB-lite"/>
    </source>
</evidence>
<dbReference type="Gene3D" id="1.10.10.60">
    <property type="entry name" value="Homeodomain-like"/>
    <property type="match status" value="1"/>
</dbReference>
<feature type="DNA-binding region" description="Homeobox" evidence="5">
    <location>
        <begin position="70"/>
        <end position="129"/>
    </location>
</feature>
<comment type="caution">
    <text evidence="9">The sequence shown here is derived from an EMBL/GenBank/DDBJ whole genome shotgun (WGS) entry which is preliminary data.</text>
</comment>
<protein>
    <recommendedName>
        <fullName evidence="8">Homeobox domain-containing protein</fullName>
    </recommendedName>
</protein>
<evidence type="ECO:0000256" key="4">
    <source>
        <dbReference type="ARBA" id="ARBA00023242"/>
    </source>
</evidence>
<dbReference type="InterPro" id="IPR001356">
    <property type="entry name" value="HD"/>
</dbReference>
<feature type="domain" description="Homeobox" evidence="8">
    <location>
        <begin position="68"/>
        <end position="128"/>
    </location>
</feature>
<dbReference type="GO" id="GO:0030154">
    <property type="term" value="P:cell differentiation"/>
    <property type="evidence" value="ECO:0007669"/>
    <property type="project" value="TreeGrafter"/>
</dbReference>
<keyword evidence="10" id="KW-1185">Reference proteome</keyword>
<reference evidence="9" key="1">
    <citation type="submission" date="2023-01" db="EMBL/GenBank/DDBJ databases">
        <title>Genome assembly of the deep-sea coral Lophelia pertusa.</title>
        <authorList>
            <person name="Herrera S."/>
            <person name="Cordes E."/>
        </authorList>
    </citation>
    <scope>NUCLEOTIDE SEQUENCE</scope>
    <source>
        <strain evidence="9">USNM1676648</strain>
        <tissue evidence="9">Polyp</tissue>
    </source>
</reference>
<name>A0A9W9ZAE5_9CNID</name>
<dbReference type="PROSITE" id="PS50071">
    <property type="entry name" value="HOMEOBOX_2"/>
    <property type="match status" value="1"/>
</dbReference>
<evidence type="ECO:0000256" key="2">
    <source>
        <dbReference type="ARBA" id="ARBA00023125"/>
    </source>
</evidence>
<organism evidence="9 10">
    <name type="scientific">Desmophyllum pertusum</name>
    <dbReference type="NCBI Taxonomy" id="174260"/>
    <lineage>
        <taxon>Eukaryota</taxon>
        <taxon>Metazoa</taxon>
        <taxon>Cnidaria</taxon>
        <taxon>Anthozoa</taxon>
        <taxon>Hexacorallia</taxon>
        <taxon>Scleractinia</taxon>
        <taxon>Caryophylliina</taxon>
        <taxon>Caryophylliidae</taxon>
        <taxon>Desmophyllum</taxon>
    </lineage>
</organism>
<dbReference type="PRINTS" id="PR00024">
    <property type="entry name" value="HOMEOBOX"/>
</dbReference>
<dbReference type="SUPFAM" id="SSF46689">
    <property type="entry name" value="Homeodomain-like"/>
    <property type="match status" value="1"/>
</dbReference>
<dbReference type="CDD" id="cd00086">
    <property type="entry name" value="homeodomain"/>
    <property type="match status" value="1"/>
</dbReference>
<dbReference type="OrthoDB" id="6159439at2759"/>
<dbReference type="InterPro" id="IPR050394">
    <property type="entry name" value="Homeobox_NK-like"/>
</dbReference>
<dbReference type="InterPro" id="IPR009057">
    <property type="entry name" value="Homeodomain-like_sf"/>
</dbReference>
<evidence type="ECO:0000313" key="10">
    <source>
        <dbReference type="Proteomes" id="UP001163046"/>
    </source>
</evidence>
<dbReference type="PANTHER" id="PTHR24340">
    <property type="entry name" value="HOMEOBOX PROTEIN NKX"/>
    <property type="match status" value="1"/>
</dbReference>
<feature type="compositionally biased region" description="Basic and acidic residues" evidence="7">
    <location>
        <begin position="16"/>
        <end position="67"/>
    </location>
</feature>
<dbReference type="SMART" id="SM00389">
    <property type="entry name" value="HOX"/>
    <property type="match status" value="1"/>
</dbReference>
<dbReference type="GO" id="GO:0000981">
    <property type="term" value="F:DNA-binding transcription factor activity, RNA polymerase II-specific"/>
    <property type="evidence" value="ECO:0007669"/>
    <property type="project" value="InterPro"/>
</dbReference>
<proteinExistence type="predicted"/>
<accession>A0A9W9ZAE5</accession>
<evidence type="ECO:0000256" key="1">
    <source>
        <dbReference type="ARBA" id="ARBA00004123"/>
    </source>
</evidence>
<evidence type="ECO:0000256" key="3">
    <source>
        <dbReference type="ARBA" id="ARBA00023155"/>
    </source>
</evidence>
<comment type="subcellular location">
    <subcellularLocation>
        <location evidence="1 5 6">Nucleus</location>
    </subcellularLocation>
</comment>
<dbReference type="InterPro" id="IPR017970">
    <property type="entry name" value="Homeobox_CS"/>
</dbReference>
<keyword evidence="3 5" id="KW-0371">Homeobox</keyword>
<keyword evidence="4 5" id="KW-0539">Nucleus</keyword>
<dbReference type="Pfam" id="PF00046">
    <property type="entry name" value="Homeodomain"/>
    <property type="match status" value="1"/>
</dbReference>